<dbReference type="AlphaFoldDB" id="F3L0X6"/>
<gene>
    <name evidence="11" type="ORF">IMCC3088_1068</name>
</gene>
<dbReference type="InterPro" id="IPR036837">
    <property type="entry name" value="Cation_efflux_CTD_sf"/>
</dbReference>
<comment type="similarity">
    <text evidence="2">Belongs to the cation diffusion facilitator (CDF) transporter (TC 2.A.4) family. SLC30A subfamily.</text>
</comment>
<accession>F3L0X6</accession>
<dbReference type="SUPFAM" id="SSF160240">
    <property type="entry name" value="Cation efflux protein cytoplasmic domain-like"/>
    <property type="match status" value="1"/>
</dbReference>
<keyword evidence="6" id="KW-1133">Transmembrane helix</keyword>
<dbReference type="InterPro" id="IPR027470">
    <property type="entry name" value="Cation_efflux_CTD"/>
</dbReference>
<feature type="domain" description="Cation efflux protein cytoplasmic" evidence="10">
    <location>
        <begin position="214"/>
        <end position="285"/>
    </location>
</feature>
<keyword evidence="8" id="KW-0472">Membrane</keyword>
<evidence type="ECO:0000256" key="3">
    <source>
        <dbReference type="ARBA" id="ARBA00022448"/>
    </source>
</evidence>
<evidence type="ECO:0000256" key="1">
    <source>
        <dbReference type="ARBA" id="ARBA00004141"/>
    </source>
</evidence>
<dbReference type="EMBL" id="AEIG01000026">
    <property type="protein sequence ID" value="EGG29921.1"/>
    <property type="molecule type" value="Genomic_DNA"/>
</dbReference>
<dbReference type="GO" id="GO:0005886">
    <property type="term" value="C:plasma membrane"/>
    <property type="evidence" value="ECO:0007669"/>
    <property type="project" value="TreeGrafter"/>
</dbReference>
<dbReference type="Pfam" id="PF01545">
    <property type="entry name" value="Cation_efflux"/>
    <property type="match status" value="1"/>
</dbReference>
<proteinExistence type="inferred from homology"/>
<comment type="subcellular location">
    <subcellularLocation>
        <location evidence="1">Membrane</location>
        <topology evidence="1">Multi-pass membrane protein</topology>
    </subcellularLocation>
</comment>
<sequence>MSEHHHGHHHHDHGDASEGRLLMVFALNACFTVVEFVGGYLTQSTAIMADAVHDLGDTLAIASALILNRLGHRQSDANFTYGYRRLSLFGALFNAIVLVVGCLWILSEALQRFDQAILPNAQGMLWLAMLGVVVNGAAALRLRSGKTMNERVLNWHLLEDMLGWVVVLVAAIVLHFVQWTWLDPALSVAFSLFILFNVLRSLKETLRLFAQATPDNELSLQVKQALSGIEQVQSLHHFHMWSLDGDKHVVSAHIKLNSSDTASHIPVKREISALLKPFNIHHTTFELELADEHCRMHSKES</sequence>
<dbReference type="InterPro" id="IPR002524">
    <property type="entry name" value="Cation_efflux"/>
</dbReference>
<dbReference type="PANTHER" id="PTHR11562:SF17">
    <property type="entry name" value="RE54080P-RELATED"/>
    <property type="match status" value="1"/>
</dbReference>
<dbReference type="InterPro" id="IPR050681">
    <property type="entry name" value="CDF/SLC30A"/>
</dbReference>
<name>F3L0X6_9GAMM</name>
<protein>
    <submittedName>
        <fullName evidence="11">Cobalt-zinc-cadmium resistance protein CzcD</fullName>
    </submittedName>
</protein>
<keyword evidence="4" id="KW-0812">Transmembrane</keyword>
<evidence type="ECO:0000313" key="11">
    <source>
        <dbReference type="EMBL" id="EGG29921.1"/>
    </source>
</evidence>
<dbReference type="Pfam" id="PF16916">
    <property type="entry name" value="ZT_dimer"/>
    <property type="match status" value="1"/>
</dbReference>
<evidence type="ECO:0000256" key="7">
    <source>
        <dbReference type="ARBA" id="ARBA00023065"/>
    </source>
</evidence>
<dbReference type="NCBIfam" id="TIGR01297">
    <property type="entry name" value="CDF"/>
    <property type="match status" value="1"/>
</dbReference>
<evidence type="ECO:0000259" key="9">
    <source>
        <dbReference type="Pfam" id="PF01545"/>
    </source>
</evidence>
<dbReference type="RefSeq" id="WP_009575358.1">
    <property type="nucleotide sequence ID" value="NZ_AEIG01000026.1"/>
</dbReference>
<feature type="domain" description="Cation efflux protein transmembrane" evidence="9">
    <location>
        <begin position="22"/>
        <end position="207"/>
    </location>
</feature>
<organism evidence="11 12">
    <name type="scientific">Aequoribacter fuscus</name>
    <dbReference type="NCBI Taxonomy" id="2518989"/>
    <lineage>
        <taxon>Bacteria</taxon>
        <taxon>Pseudomonadati</taxon>
        <taxon>Pseudomonadota</taxon>
        <taxon>Gammaproteobacteria</taxon>
        <taxon>Cellvibrionales</taxon>
        <taxon>Halieaceae</taxon>
        <taxon>Aequoribacter</taxon>
    </lineage>
</organism>
<dbReference type="PANTHER" id="PTHR11562">
    <property type="entry name" value="CATION EFFLUX PROTEIN/ ZINC TRANSPORTER"/>
    <property type="match status" value="1"/>
</dbReference>
<comment type="caution">
    <text evidence="11">The sequence shown here is derived from an EMBL/GenBank/DDBJ whole genome shotgun (WGS) entry which is preliminary data.</text>
</comment>
<dbReference type="OrthoDB" id="9809646at2"/>
<evidence type="ECO:0000256" key="4">
    <source>
        <dbReference type="ARBA" id="ARBA00022692"/>
    </source>
</evidence>
<evidence type="ECO:0000256" key="2">
    <source>
        <dbReference type="ARBA" id="ARBA00008873"/>
    </source>
</evidence>
<dbReference type="STRING" id="2518989.IMCC3088_1068"/>
<evidence type="ECO:0000256" key="5">
    <source>
        <dbReference type="ARBA" id="ARBA00022906"/>
    </source>
</evidence>
<dbReference type="SUPFAM" id="SSF161111">
    <property type="entry name" value="Cation efflux protein transmembrane domain-like"/>
    <property type="match status" value="1"/>
</dbReference>
<keyword evidence="3" id="KW-0813">Transport</keyword>
<evidence type="ECO:0000256" key="8">
    <source>
        <dbReference type="ARBA" id="ARBA00023136"/>
    </source>
</evidence>
<dbReference type="eggNOG" id="COG1230">
    <property type="taxonomic scope" value="Bacteria"/>
</dbReference>
<reference evidence="11 12" key="1">
    <citation type="journal article" date="2011" name="J. Bacteriol.">
        <title>Genome sequence of strain IMCC3088, a proteorhodopsin-containing marine bacterium belonging to the OM60/NOR5 clade.</title>
        <authorList>
            <person name="Jang Y."/>
            <person name="Oh H.M."/>
            <person name="Kang I."/>
            <person name="Lee K."/>
            <person name="Yang S.J."/>
            <person name="Cho J.C."/>
        </authorList>
    </citation>
    <scope>NUCLEOTIDE SEQUENCE [LARGE SCALE GENOMIC DNA]</scope>
    <source>
        <strain evidence="11 12">IMCC3088</strain>
    </source>
</reference>
<dbReference type="Proteomes" id="UP000005615">
    <property type="component" value="Unassembled WGS sequence"/>
</dbReference>
<dbReference type="GO" id="GO:0005385">
    <property type="term" value="F:zinc ion transmembrane transporter activity"/>
    <property type="evidence" value="ECO:0007669"/>
    <property type="project" value="TreeGrafter"/>
</dbReference>
<evidence type="ECO:0000256" key="6">
    <source>
        <dbReference type="ARBA" id="ARBA00022989"/>
    </source>
</evidence>
<evidence type="ECO:0000313" key="12">
    <source>
        <dbReference type="Proteomes" id="UP000005615"/>
    </source>
</evidence>
<evidence type="ECO:0000259" key="10">
    <source>
        <dbReference type="Pfam" id="PF16916"/>
    </source>
</evidence>
<keyword evidence="5" id="KW-0864">Zinc transport</keyword>
<keyword evidence="7" id="KW-0406">Ion transport</keyword>
<dbReference type="Gene3D" id="1.20.1510.10">
    <property type="entry name" value="Cation efflux protein transmembrane domain"/>
    <property type="match status" value="1"/>
</dbReference>
<dbReference type="InterPro" id="IPR027469">
    <property type="entry name" value="Cation_efflux_TMD_sf"/>
</dbReference>
<keyword evidence="5" id="KW-0862">Zinc</keyword>
<keyword evidence="12" id="KW-1185">Reference proteome</keyword>
<dbReference type="InterPro" id="IPR058533">
    <property type="entry name" value="Cation_efflux_TM"/>
</dbReference>